<keyword evidence="1" id="KW-0812">Transmembrane</keyword>
<feature type="transmembrane region" description="Helical" evidence="1">
    <location>
        <begin position="37"/>
        <end position="54"/>
    </location>
</feature>
<dbReference type="Proteomes" id="UP000193920">
    <property type="component" value="Unassembled WGS sequence"/>
</dbReference>
<feature type="transmembrane region" description="Helical" evidence="1">
    <location>
        <begin position="7"/>
        <end position="25"/>
    </location>
</feature>
<gene>
    <name evidence="2" type="ORF">LY90DRAFT_518994</name>
</gene>
<proteinExistence type="predicted"/>
<evidence type="ECO:0000256" key="1">
    <source>
        <dbReference type="SAM" id="Phobius"/>
    </source>
</evidence>
<name>A0A1Y1ZF92_9FUNG</name>
<evidence type="ECO:0008006" key="4">
    <source>
        <dbReference type="Google" id="ProtNLM"/>
    </source>
</evidence>
<accession>A0A1Y1ZF92</accession>
<protein>
    <recommendedName>
        <fullName evidence="4">Transmembrane protein</fullName>
    </recommendedName>
</protein>
<evidence type="ECO:0000313" key="2">
    <source>
        <dbReference type="EMBL" id="ORY08627.1"/>
    </source>
</evidence>
<comment type="caution">
    <text evidence="2">The sequence shown here is derived from an EMBL/GenBank/DDBJ whole genome shotgun (WGS) entry which is preliminary data.</text>
</comment>
<keyword evidence="1" id="KW-1133">Transmembrane helix</keyword>
<sequence length="145" mass="17401">MNKEKEVVNIKYILAYFVDTIRIYLNENIKAELIRKNFLLILGWGLAFLNFFSVNQKNQRDYQYSFNINKNSSSDKNIYSSENLIHSILNSNLISMPYITHRFPPQDFANHLFMMNILQTKNKFHQYHQDDLSQKKQQIKNLKVY</sequence>
<dbReference type="EMBL" id="MCOG01000419">
    <property type="protein sequence ID" value="ORY08627.1"/>
    <property type="molecule type" value="Genomic_DNA"/>
</dbReference>
<organism evidence="2 3">
    <name type="scientific">Neocallimastix californiae</name>
    <dbReference type="NCBI Taxonomy" id="1754190"/>
    <lineage>
        <taxon>Eukaryota</taxon>
        <taxon>Fungi</taxon>
        <taxon>Fungi incertae sedis</taxon>
        <taxon>Chytridiomycota</taxon>
        <taxon>Chytridiomycota incertae sedis</taxon>
        <taxon>Neocallimastigomycetes</taxon>
        <taxon>Neocallimastigales</taxon>
        <taxon>Neocallimastigaceae</taxon>
        <taxon>Neocallimastix</taxon>
    </lineage>
</organism>
<keyword evidence="3" id="KW-1185">Reference proteome</keyword>
<keyword evidence="1" id="KW-0472">Membrane</keyword>
<dbReference type="AlphaFoldDB" id="A0A1Y1ZF92"/>
<evidence type="ECO:0000313" key="3">
    <source>
        <dbReference type="Proteomes" id="UP000193920"/>
    </source>
</evidence>
<reference evidence="2 3" key="1">
    <citation type="submission" date="2016-08" db="EMBL/GenBank/DDBJ databases">
        <title>A Parts List for Fungal Cellulosomes Revealed by Comparative Genomics.</title>
        <authorList>
            <consortium name="DOE Joint Genome Institute"/>
            <person name="Haitjema C.H."/>
            <person name="Gilmore S.P."/>
            <person name="Henske J.K."/>
            <person name="Solomon K.V."/>
            <person name="De Groot R."/>
            <person name="Kuo A."/>
            <person name="Mondo S.J."/>
            <person name="Salamov A.A."/>
            <person name="Labutti K."/>
            <person name="Zhao Z."/>
            <person name="Chiniquy J."/>
            <person name="Barry K."/>
            <person name="Brewer H.M."/>
            <person name="Purvine S.O."/>
            <person name="Wright A.T."/>
            <person name="Boxma B."/>
            <person name="Van Alen T."/>
            <person name="Hackstein J.H."/>
            <person name="Baker S.E."/>
            <person name="Grigoriev I.V."/>
            <person name="O'Malley M.A."/>
        </authorList>
    </citation>
    <scope>NUCLEOTIDE SEQUENCE [LARGE SCALE GENOMIC DNA]</scope>
    <source>
        <strain evidence="2 3">G1</strain>
    </source>
</reference>